<accession>A0ABM3ZP35</accession>
<dbReference type="GeneID" id="132712506"/>
<name>A0ABM3ZP35_PANGU</name>
<evidence type="ECO:0000313" key="2">
    <source>
        <dbReference type="RefSeq" id="XP_060550136.1"/>
    </source>
</evidence>
<dbReference type="RefSeq" id="XP_060550136.1">
    <property type="nucleotide sequence ID" value="XM_060694153.1"/>
</dbReference>
<gene>
    <name evidence="2" type="primary">LOC132712506</name>
</gene>
<sequence length="205" mass="23380">MIDSHELNNSNPDKTEWLGVLPPKDYVDCPSPVLGGEKSSPSERARNLGVLLDSQLRLEQHLTAVGRGTFAQVHLVHQLQPYLDQEALLTVTHALVTSQVDYCNVLYMELPLKSVRRLQLVQNAAVRAIVDAPRYTNITPIFRELYWLPIGLWTQFKVLVITFKALHGSGPGYLRDRLLPHNSQRPLLIISPAYKKREKKNRERE</sequence>
<organism evidence="1 2">
    <name type="scientific">Pantherophis guttatus</name>
    <name type="common">Corn snake</name>
    <name type="synonym">Elaphe guttata</name>
    <dbReference type="NCBI Taxonomy" id="94885"/>
    <lineage>
        <taxon>Eukaryota</taxon>
        <taxon>Metazoa</taxon>
        <taxon>Chordata</taxon>
        <taxon>Craniata</taxon>
        <taxon>Vertebrata</taxon>
        <taxon>Euteleostomi</taxon>
        <taxon>Lepidosauria</taxon>
        <taxon>Squamata</taxon>
        <taxon>Bifurcata</taxon>
        <taxon>Unidentata</taxon>
        <taxon>Episquamata</taxon>
        <taxon>Toxicofera</taxon>
        <taxon>Serpentes</taxon>
        <taxon>Colubroidea</taxon>
        <taxon>Colubridae</taxon>
        <taxon>Colubrinae</taxon>
        <taxon>Pantherophis</taxon>
    </lineage>
</organism>
<reference evidence="2" key="1">
    <citation type="submission" date="2025-08" db="UniProtKB">
        <authorList>
            <consortium name="RefSeq"/>
        </authorList>
    </citation>
    <scope>IDENTIFICATION</scope>
    <source>
        <tissue evidence="2">Blood</tissue>
    </source>
</reference>
<protein>
    <submittedName>
        <fullName evidence="2">Uncharacterized protein LOC132712506</fullName>
    </submittedName>
</protein>
<dbReference type="PANTHER" id="PTHR33332">
    <property type="entry name" value="REVERSE TRANSCRIPTASE DOMAIN-CONTAINING PROTEIN"/>
    <property type="match status" value="1"/>
</dbReference>
<dbReference type="Proteomes" id="UP001652622">
    <property type="component" value="Unplaced"/>
</dbReference>
<proteinExistence type="predicted"/>
<keyword evidence="1" id="KW-1185">Reference proteome</keyword>
<evidence type="ECO:0000313" key="1">
    <source>
        <dbReference type="Proteomes" id="UP001652622"/>
    </source>
</evidence>